<keyword evidence="1" id="KW-0732">Signal</keyword>
<evidence type="ECO:0000313" key="3">
    <source>
        <dbReference type="Proteomes" id="UP001176517"/>
    </source>
</evidence>
<dbReference type="Proteomes" id="UP001176517">
    <property type="component" value="Unassembled WGS sequence"/>
</dbReference>
<reference evidence="2" key="1">
    <citation type="journal article" date="2023" name="PhytoFront">
        <title>Draft Genome Resources of Seven Strains of Tilletia horrida, Causal Agent of Kernel Smut of Rice.</title>
        <authorList>
            <person name="Khanal S."/>
            <person name="Antony Babu S."/>
            <person name="Zhou X.G."/>
        </authorList>
    </citation>
    <scope>NUCLEOTIDE SEQUENCE</scope>
    <source>
        <strain evidence="2">TX6</strain>
    </source>
</reference>
<keyword evidence="3" id="KW-1185">Reference proteome</keyword>
<proteinExistence type="predicted"/>
<name>A0AAN6GYN1_9BASI</name>
<dbReference type="EMBL" id="JAPDMZ010000002">
    <property type="protein sequence ID" value="KAK0557843.1"/>
    <property type="molecule type" value="Genomic_DNA"/>
</dbReference>
<evidence type="ECO:0000313" key="2">
    <source>
        <dbReference type="EMBL" id="KAK0557843.1"/>
    </source>
</evidence>
<feature type="signal peptide" evidence="1">
    <location>
        <begin position="1"/>
        <end position="19"/>
    </location>
</feature>
<evidence type="ECO:0000256" key="1">
    <source>
        <dbReference type="SAM" id="SignalP"/>
    </source>
</evidence>
<accession>A0AAN6GYN1</accession>
<protein>
    <submittedName>
        <fullName evidence="2">Uncharacterized protein</fullName>
    </submittedName>
</protein>
<feature type="chain" id="PRO_5042979589" evidence="1">
    <location>
        <begin position="20"/>
        <end position="146"/>
    </location>
</feature>
<gene>
    <name evidence="2" type="ORF">OC846_000137</name>
</gene>
<comment type="caution">
    <text evidence="2">The sequence shown here is derived from an EMBL/GenBank/DDBJ whole genome shotgun (WGS) entry which is preliminary data.</text>
</comment>
<organism evidence="2 3">
    <name type="scientific">Tilletia horrida</name>
    <dbReference type="NCBI Taxonomy" id="155126"/>
    <lineage>
        <taxon>Eukaryota</taxon>
        <taxon>Fungi</taxon>
        <taxon>Dikarya</taxon>
        <taxon>Basidiomycota</taxon>
        <taxon>Ustilaginomycotina</taxon>
        <taxon>Exobasidiomycetes</taxon>
        <taxon>Tilletiales</taxon>
        <taxon>Tilletiaceae</taxon>
        <taxon>Tilletia</taxon>
    </lineage>
</organism>
<dbReference type="AlphaFoldDB" id="A0AAN6GYN1"/>
<sequence length="146" mass="14268">MKFISSLAVVLVSASLVAAEPVVHATPAPVRRQALPSDLGDFTSVLDPNILSSNYAQATSALSSALAAGAPSSAINSQLSSLNQVYSSAFAAASSVGGASTYSQPSTSSSGSSGNKGAAVHGVSFDLPISLALTGFAGLLAAVVAL</sequence>